<dbReference type="InterPro" id="IPR002941">
    <property type="entry name" value="DNA_methylase_N4/N6"/>
</dbReference>
<proteinExistence type="inferred from homology"/>
<protein>
    <recommendedName>
        <fullName evidence="3">Methyltransferase</fullName>
        <ecNumber evidence="3">2.1.1.-</ecNumber>
    </recommendedName>
</protein>
<sequence length="340" mass="38732">MNHEWHLSNADALEVYRDWPRPNTIISDGAYGVGGFPGDPRTPAGLAEWYKPHIEEWSRRAKLNTTLWFWNTEVGWANVHPLLEQSGWTYEFTNIWNKGIGQVAGNVNSKTIRRFPVVTEVCVFYTRTPLISSATAGGATVHMKEWILSEWKRTGLPRRLANEACGVKDAATRKYFDQGWLWYFPPTEQMMKIVAYANEHGDPNGRPYYSLNGSDPVSDQEWSEMRSPWHHEHGVTNVWDRPSLRGKERYRGSMQRSAPRTYKPTAMSASHLNQKPLDLMRRIVSASTNPGDTVWEPFGGLCSGSVAACELGRIPWAAEIDPGFYEIASERLQSLDFRLL</sequence>
<comment type="caution">
    <text evidence="5">The sequence shown here is derived from an EMBL/GenBank/DDBJ whole genome shotgun (WGS) entry which is preliminary data.</text>
</comment>
<feature type="domain" description="DNA methylase N-4/N-6" evidence="4">
    <location>
        <begin position="25"/>
        <end position="329"/>
    </location>
</feature>
<dbReference type="InterPro" id="IPR029063">
    <property type="entry name" value="SAM-dependent_MTases_sf"/>
</dbReference>
<keyword evidence="2 5" id="KW-0808">Transferase</keyword>
<dbReference type="EMBL" id="JAUSQW010000001">
    <property type="protein sequence ID" value="MDP9800083.1"/>
    <property type="molecule type" value="Genomic_DNA"/>
</dbReference>
<evidence type="ECO:0000256" key="2">
    <source>
        <dbReference type="ARBA" id="ARBA00022679"/>
    </source>
</evidence>
<dbReference type="Proteomes" id="UP001235966">
    <property type="component" value="Unassembled WGS sequence"/>
</dbReference>
<accession>A0ABT9N8Q4</accession>
<dbReference type="PRINTS" id="PR00508">
    <property type="entry name" value="S21N4MTFRASE"/>
</dbReference>
<dbReference type="GO" id="GO:0032259">
    <property type="term" value="P:methylation"/>
    <property type="evidence" value="ECO:0007669"/>
    <property type="project" value="UniProtKB-KW"/>
</dbReference>
<name>A0ABT9N8Q4_9ACTO</name>
<reference evidence="5 6" key="1">
    <citation type="submission" date="2023-07" db="EMBL/GenBank/DDBJ databases">
        <title>Sequencing the genomes of 1000 actinobacteria strains.</title>
        <authorList>
            <person name="Klenk H.-P."/>
        </authorList>
    </citation>
    <scope>NUCLEOTIDE SEQUENCE [LARGE SCALE GENOMIC DNA]</scope>
    <source>
        <strain evidence="5 6">DSM 102162</strain>
    </source>
</reference>
<keyword evidence="6" id="KW-1185">Reference proteome</keyword>
<dbReference type="GO" id="GO:0009007">
    <property type="term" value="F:site-specific DNA-methyltransferase (adenine-specific) activity"/>
    <property type="evidence" value="ECO:0007669"/>
    <property type="project" value="UniProtKB-EC"/>
</dbReference>
<dbReference type="EC" id="2.1.1.-" evidence="3"/>
<dbReference type="Pfam" id="PF01555">
    <property type="entry name" value="N6_N4_Mtase"/>
    <property type="match status" value="1"/>
</dbReference>
<evidence type="ECO:0000259" key="4">
    <source>
        <dbReference type="Pfam" id="PF01555"/>
    </source>
</evidence>
<keyword evidence="1 5" id="KW-0489">Methyltransferase</keyword>
<evidence type="ECO:0000256" key="1">
    <source>
        <dbReference type="ARBA" id="ARBA00022603"/>
    </source>
</evidence>
<organism evidence="5 6">
    <name type="scientific">Arcanobacterium wilhelmae</name>
    <dbReference type="NCBI Taxonomy" id="1803177"/>
    <lineage>
        <taxon>Bacteria</taxon>
        <taxon>Bacillati</taxon>
        <taxon>Actinomycetota</taxon>
        <taxon>Actinomycetes</taxon>
        <taxon>Actinomycetales</taxon>
        <taxon>Actinomycetaceae</taxon>
        <taxon>Arcanobacterium</taxon>
    </lineage>
</organism>
<dbReference type="InterPro" id="IPR001091">
    <property type="entry name" value="RM_Methyltransferase"/>
</dbReference>
<dbReference type="RefSeq" id="WP_307013940.1">
    <property type="nucleotide sequence ID" value="NZ_JAUSQW010000001.1"/>
</dbReference>
<comment type="similarity">
    <text evidence="3">Belongs to the N(4)/N(6)-methyltransferase family.</text>
</comment>
<evidence type="ECO:0000313" key="6">
    <source>
        <dbReference type="Proteomes" id="UP001235966"/>
    </source>
</evidence>
<dbReference type="SUPFAM" id="SSF53335">
    <property type="entry name" value="S-adenosyl-L-methionine-dependent methyltransferases"/>
    <property type="match status" value="1"/>
</dbReference>
<dbReference type="Gene3D" id="3.40.50.150">
    <property type="entry name" value="Vaccinia Virus protein VP39"/>
    <property type="match status" value="1"/>
</dbReference>
<evidence type="ECO:0000313" key="5">
    <source>
        <dbReference type="EMBL" id="MDP9800083.1"/>
    </source>
</evidence>
<gene>
    <name evidence="5" type="ORF">J2S49_000159</name>
</gene>
<evidence type="ECO:0000256" key="3">
    <source>
        <dbReference type="RuleBase" id="RU362026"/>
    </source>
</evidence>